<proteinExistence type="predicted"/>
<name>A0A415DSD8_9FIRM</name>
<dbReference type="Proteomes" id="UP000284841">
    <property type="component" value="Unassembled WGS sequence"/>
</dbReference>
<evidence type="ECO:0000313" key="1">
    <source>
        <dbReference type="EMBL" id="RHJ82674.1"/>
    </source>
</evidence>
<dbReference type="RefSeq" id="WP_118336759.1">
    <property type="nucleotide sequence ID" value="NZ_AP025567.1"/>
</dbReference>
<organism evidence="1 2">
    <name type="scientific">Emergencia timonensis</name>
    <dbReference type="NCBI Taxonomy" id="1776384"/>
    <lineage>
        <taxon>Bacteria</taxon>
        <taxon>Bacillati</taxon>
        <taxon>Bacillota</taxon>
        <taxon>Clostridia</taxon>
        <taxon>Peptostreptococcales</taxon>
        <taxon>Anaerovoracaceae</taxon>
        <taxon>Emergencia</taxon>
    </lineage>
</organism>
<dbReference type="AlphaFoldDB" id="A0A415DSD8"/>
<protein>
    <submittedName>
        <fullName evidence="1">Uncharacterized protein</fullName>
    </submittedName>
</protein>
<comment type="caution">
    <text evidence="1">The sequence shown here is derived from an EMBL/GenBank/DDBJ whole genome shotgun (WGS) entry which is preliminary data.</text>
</comment>
<gene>
    <name evidence="1" type="ORF">DW099_19755</name>
</gene>
<sequence>MRFWKYNKKTAANTRNVVDALSAAGNYGAGKDIYSEVYAKIKPGDALLFRGSSGHVRLVTGVHIVYTDTAKTQVDPEASYVNCIEQTGFRKYKKDADATEKKIASNWSTSWIPNEETVQEGTYAGQKKFTGMYTFNQLTGKTPSPTVNGGDSYNRYIPIRLNVWS</sequence>
<evidence type="ECO:0000313" key="2">
    <source>
        <dbReference type="Proteomes" id="UP000284841"/>
    </source>
</evidence>
<reference evidence="1 2" key="1">
    <citation type="submission" date="2018-08" db="EMBL/GenBank/DDBJ databases">
        <title>A genome reference for cultivated species of the human gut microbiota.</title>
        <authorList>
            <person name="Zou Y."/>
            <person name="Xue W."/>
            <person name="Luo G."/>
        </authorList>
    </citation>
    <scope>NUCLEOTIDE SEQUENCE [LARGE SCALE GENOMIC DNA]</scope>
    <source>
        <strain evidence="1 2">AM07-24</strain>
    </source>
</reference>
<dbReference type="EMBL" id="QRMS01000013">
    <property type="protein sequence ID" value="RHJ82674.1"/>
    <property type="molecule type" value="Genomic_DNA"/>
</dbReference>
<accession>A0A415DSD8</accession>
<keyword evidence="2" id="KW-1185">Reference proteome</keyword>